<dbReference type="AlphaFoldDB" id="A0AAV2CWD7"/>
<sequence length="122" mass="13574">MSNSQVSIRQRDIWSCSSWPSNPALVKGGGGSRFGGQEGFCTALLHTNAQRWCSISDEQQLVTRPSSPSSWRRDHLLPRTTVGDPIISVCASGNWRQRLRPPCTRPLACYPSTLLCWNCLEV</sequence>
<protein>
    <submittedName>
        <fullName evidence="1">Uncharacterized protein</fullName>
    </submittedName>
</protein>
<evidence type="ECO:0000313" key="2">
    <source>
        <dbReference type="Proteomes" id="UP001497516"/>
    </source>
</evidence>
<dbReference type="EMBL" id="OZ034814">
    <property type="protein sequence ID" value="CAL1360197.1"/>
    <property type="molecule type" value="Genomic_DNA"/>
</dbReference>
<dbReference type="Proteomes" id="UP001497516">
    <property type="component" value="Chromosome 10"/>
</dbReference>
<name>A0AAV2CWD7_9ROSI</name>
<gene>
    <name evidence="1" type="ORF">LTRI10_LOCUS7647</name>
</gene>
<evidence type="ECO:0000313" key="1">
    <source>
        <dbReference type="EMBL" id="CAL1360197.1"/>
    </source>
</evidence>
<reference evidence="1 2" key="1">
    <citation type="submission" date="2024-04" db="EMBL/GenBank/DDBJ databases">
        <authorList>
            <person name="Fracassetti M."/>
        </authorList>
    </citation>
    <scope>NUCLEOTIDE SEQUENCE [LARGE SCALE GENOMIC DNA]</scope>
</reference>
<organism evidence="1 2">
    <name type="scientific">Linum trigynum</name>
    <dbReference type="NCBI Taxonomy" id="586398"/>
    <lineage>
        <taxon>Eukaryota</taxon>
        <taxon>Viridiplantae</taxon>
        <taxon>Streptophyta</taxon>
        <taxon>Embryophyta</taxon>
        <taxon>Tracheophyta</taxon>
        <taxon>Spermatophyta</taxon>
        <taxon>Magnoliopsida</taxon>
        <taxon>eudicotyledons</taxon>
        <taxon>Gunneridae</taxon>
        <taxon>Pentapetalae</taxon>
        <taxon>rosids</taxon>
        <taxon>fabids</taxon>
        <taxon>Malpighiales</taxon>
        <taxon>Linaceae</taxon>
        <taxon>Linum</taxon>
    </lineage>
</organism>
<proteinExistence type="predicted"/>
<accession>A0AAV2CWD7</accession>
<keyword evidence="2" id="KW-1185">Reference proteome</keyword>